<evidence type="ECO:0000313" key="1">
    <source>
        <dbReference type="EMBL" id="AOP32952.1"/>
    </source>
</evidence>
<dbReference type="EMBL" id="CP015217">
    <property type="protein sequence ID" value="AOP32952.1"/>
    <property type="molecule type" value="Genomic_DNA"/>
</dbReference>
<protein>
    <submittedName>
        <fullName evidence="1">Uncharacterized protein</fullName>
    </submittedName>
</protein>
<dbReference type="Proteomes" id="UP000094197">
    <property type="component" value="Chromosome 1"/>
</dbReference>
<evidence type="ECO:0000313" key="2">
    <source>
        <dbReference type="Proteomes" id="UP000094197"/>
    </source>
</evidence>
<accession>A0A1D7UTK6</accession>
<gene>
    <name evidence="1" type="ORF">A0128_03155</name>
</gene>
<organism evidence="1 2">
    <name type="scientific">Leptospira tipperaryensis</name>
    <dbReference type="NCBI Taxonomy" id="2564040"/>
    <lineage>
        <taxon>Bacteria</taxon>
        <taxon>Pseudomonadati</taxon>
        <taxon>Spirochaetota</taxon>
        <taxon>Spirochaetia</taxon>
        <taxon>Leptospirales</taxon>
        <taxon>Leptospiraceae</taxon>
        <taxon>Leptospira</taxon>
    </lineage>
</organism>
<proteinExistence type="predicted"/>
<dbReference type="AlphaFoldDB" id="A0A1D7UTK6"/>
<dbReference type="KEGG" id="laj:A0128_03155"/>
<name>A0A1D7UTK6_9LEPT</name>
<sequence>MRASDILPTKTLNFKKSVVNTTNLRESRGGPAQILGGGVGGGKIPETFLYQKNILFASGKLPLQFRRNS</sequence>
<reference evidence="1 2" key="1">
    <citation type="submission" date="2016-04" db="EMBL/GenBank/DDBJ databases">
        <title>Complete genome seqeunce of Leptospira alstonii serovar Room22.</title>
        <authorList>
            <person name="Nally J.E."/>
            <person name="Bayles D.O."/>
            <person name="Hurley D."/>
            <person name="Fanning S."/>
            <person name="McMahon B.J."/>
            <person name="Arent Z."/>
        </authorList>
    </citation>
    <scope>NUCLEOTIDE SEQUENCE [LARGE SCALE GENOMIC DNA]</scope>
    <source>
        <strain evidence="1 2">GWTS #1</strain>
    </source>
</reference>
<keyword evidence="2" id="KW-1185">Reference proteome</keyword>